<name>D5RNN2_9PROT</name>
<keyword evidence="5" id="KW-0802">TPR repeat</keyword>
<keyword evidence="4" id="KW-0677">Repeat</keyword>
<gene>
    <name evidence="9" type="primary">wssE</name>
    <name evidence="9" type="ORF">HMPREF0731_2693</name>
</gene>
<feature type="non-terminal residue" evidence="9">
    <location>
        <position position="1"/>
    </location>
</feature>
<keyword evidence="7" id="KW-0998">Cell outer membrane</keyword>
<accession>D5RNN2</accession>
<dbReference type="AlphaFoldDB" id="D5RNN2"/>
<organism evidence="9 10">
    <name type="scientific">Pseudoroseomonas cervicalis ATCC 49957</name>
    <dbReference type="NCBI Taxonomy" id="525371"/>
    <lineage>
        <taxon>Bacteria</taxon>
        <taxon>Pseudomonadati</taxon>
        <taxon>Pseudomonadota</taxon>
        <taxon>Alphaproteobacteria</taxon>
        <taxon>Acetobacterales</taxon>
        <taxon>Roseomonadaceae</taxon>
        <taxon>Roseomonas</taxon>
    </lineage>
</organism>
<reference evidence="9 10" key="1">
    <citation type="submission" date="2010-04" db="EMBL/GenBank/DDBJ databases">
        <authorList>
            <person name="Qin X."/>
            <person name="Bachman B."/>
            <person name="Battles P."/>
            <person name="Bell A."/>
            <person name="Bess C."/>
            <person name="Bickham C."/>
            <person name="Chaboub L."/>
            <person name="Chen D."/>
            <person name="Coyle M."/>
            <person name="Deiros D.R."/>
            <person name="Dinh H."/>
            <person name="Forbes L."/>
            <person name="Fowler G."/>
            <person name="Francisco L."/>
            <person name="Fu Q."/>
            <person name="Gubbala S."/>
            <person name="Hale W."/>
            <person name="Han Y."/>
            <person name="Hemphill L."/>
            <person name="Highlander S.K."/>
            <person name="Hirani K."/>
            <person name="Hogues M."/>
            <person name="Jackson L."/>
            <person name="Jakkamsetti A."/>
            <person name="Javaid M."/>
            <person name="Jiang H."/>
            <person name="Korchina V."/>
            <person name="Kovar C."/>
            <person name="Lara F."/>
            <person name="Lee S."/>
            <person name="Mata R."/>
            <person name="Mathew T."/>
            <person name="Moen C."/>
            <person name="Morales K."/>
            <person name="Munidasa M."/>
            <person name="Nazareth L."/>
            <person name="Ngo R."/>
            <person name="Nguyen L."/>
            <person name="Okwuonu G."/>
            <person name="Ongeri F."/>
            <person name="Patil S."/>
            <person name="Petrosino J."/>
            <person name="Pham C."/>
            <person name="Pham P."/>
            <person name="Pu L.-L."/>
            <person name="Puazo M."/>
            <person name="Raj R."/>
            <person name="Reid J."/>
            <person name="Rouhana J."/>
            <person name="Saada N."/>
            <person name="Shang Y."/>
            <person name="Simmons D."/>
            <person name="Thornton R."/>
            <person name="Warren J."/>
            <person name="Weissenberger G."/>
            <person name="Zhang J."/>
            <person name="Zhang L."/>
            <person name="Zhou C."/>
            <person name="Zhu D."/>
            <person name="Muzny D."/>
            <person name="Worley K."/>
            <person name="Gibbs R."/>
        </authorList>
    </citation>
    <scope>NUCLEOTIDE SEQUENCE [LARGE SCALE GENOMIC DNA]</scope>
    <source>
        <strain evidence="9 10">ATCC 49957</strain>
    </source>
</reference>
<dbReference type="RefSeq" id="WP_007005857.1">
    <property type="nucleotide sequence ID" value="NZ_GG770802.1"/>
</dbReference>
<dbReference type="GO" id="GO:0006011">
    <property type="term" value="P:UDP-alpha-D-glucose metabolic process"/>
    <property type="evidence" value="ECO:0007669"/>
    <property type="project" value="InterPro"/>
</dbReference>
<dbReference type="Proteomes" id="UP000005324">
    <property type="component" value="Unassembled WGS sequence"/>
</dbReference>
<dbReference type="SUPFAM" id="SSF56935">
    <property type="entry name" value="Porins"/>
    <property type="match status" value="1"/>
</dbReference>
<dbReference type="PRINTS" id="PR01441">
    <property type="entry name" value="CELLSNTHASEC"/>
</dbReference>
<evidence type="ECO:0000256" key="7">
    <source>
        <dbReference type="ARBA" id="ARBA00023237"/>
    </source>
</evidence>
<evidence type="ECO:0000313" key="9">
    <source>
        <dbReference type="EMBL" id="EFH11086.1"/>
    </source>
</evidence>
<evidence type="ECO:0000256" key="6">
    <source>
        <dbReference type="ARBA" id="ARBA00023136"/>
    </source>
</evidence>
<dbReference type="GO" id="GO:0009279">
    <property type="term" value="C:cell outer membrane"/>
    <property type="evidence" value="ECO:0007669"/>
    <property type="project" value="UniProtKB-SubCell"/>
</dbReference>
<dbReference type="InterPro" id="IPR008410">
    <property type="entry name" value="BCSC_C"/>
</dbReference>
<feature type="domain" description="Cellulose synthase operon C C-terminal" evidence="8">
    <location>
        <begin position="3"/>
        <end position="352"/>
    </location>
</feature>
<dbReference type="GO" id="GO:0030244">
    <property type="term" value="P:cellulose biosynthetic process"/>
    <property type="evidence" value="ECO:0007669"/>
    <property type="project" value="InterPro"/>
</dbReference>
<proteinExistence type="inferred from homology"/>
<evidence type="ECO:0000256" key="5">
    <source>
        <dbReference type="ARBA" id="ARBA00022803"/>
    </source>
</evidence>
<dbReference type="HOGENOM" id="CLU_784188_0_0_5"/>
<evidence type="ECO:0000313" key="10">
    <source>
        <dbReference type="Proteomes" id="UP000005324"/>
    </source>
</evidence>
<comment type="caution">
    <text evidence="9">The sequence shown here is derived from an EMBL/GenBank/DDBJ whole genome shotgun (WGS) entry which is preliminary data.</text>
</comment>
<keyword evidence="3" id="KW-0732">Signal</keyword>
<evidence type="ECO:0000256" key="4">
    <source>
        <dbReference type="ARBA" id="ARBA00022737"/>
    </source>
</evidence>
<comment type="subcellular location">
    <subcellularLocation>
        <location evidence="1">Cell outer membrane</location>
        <topology evidence="1">Peripheral membrane protein</topology>
    </subcellularLocation>
</comment>
<dbReference type="InterPro" id="IPR003921">
    <property type="entry name" value="Cell_synth_C"/>
</dbReference>
<protein>
    <submittedName>
        <fullName evidence="9">Cellulose synthase operon protein C C-terminus (BCSC_C)</fullName>
    </submittedName>
</protein>
<evidence type="ECO:0000256" key="3">
    <source>
        <dbReference type="ARBA" id="ARBA00022729"/>
    </source>
</evidence>
<dbReference type="EMBL" id="ADVL01000516">
    <property type="protein sequence ID" value="EFH11086.1"/>
    <property type="molecule type" value="Genomic_DNA"/>
</dbReference>
<sequence length="354" mass="37344">LDRMTEFGAGAEASAPLPGVGGRVTLRAQAVTLDAGDMEQTAGTLSRFGSAAQFVPGNGSLTAAQARALSPSDSTASGVSLGLGYARDSFSADIGSTPLGFRRQNLLGGVEVAPSLGSNLRLRVTAERRAITDTLLSWSGMRDPASGTTWGGVVRNTGRGQLEYGVGDTSFYAGGGYSTLEGDGVADNTRIEAYAGVSHALYRRPDAELVTGLDLLYQSYDKNLRYFTLGHGGYFSPQSFVAASVPLDYRARSGDFSYRIGASVGLASFREDRSPVYADDAARQAQQEALAAANSGFSAFYAGQSQTVVTAGLRADLEYAVTPSLRLGAALRYDRSADWNEARGLLYARYRVDP</sequence>
<evidence type="ECO:0000259" key="8">
    <source>
        <dbReference type="Pfam" id="PF05420"/>
    </source>
</evidence>
<evidence type="ECO:0000256" key="1">
    <source>
        <dbReference type="ARBA" id="ARBA00004339"/>
    </source>
</evidence>
<keyword evidence="6" id="KW-0472">Membrane</keyword>
<keyword evidence="10" id="KW-1185">Reference proteome</keyword>
<comment type="similarity">
    <text evidence="2">Belongs to the AcsC/BcsC family.</text>
</comment>
<dbReference type="Pfam" id="PF05420">
    <property type="entry name" value="BCSC_C"/>
    <property type="match status" value="1"/>
</dbReference>
<evidence type="ECO:0000256" key="2">
    <source>
        <dbReference type="ARBA" id="ARBA00005886"/>
    </source>
</evidence>